<keyword evidence="2" id="KW-1185">Reference proteome</keyword>
<organism evidence="1 2">
    <name type="scientific">Lagenidium giganteum</name>
    <dbReference type="NCBI Taxonomy" id="4803"/>
    <lineage>
        <taxon>Eukaryota</taxon>
        <taxon>Sar</taxon>
        <taxon>Stramenopiles</taxon>
        <taxon>Oomycota</taxon>
        <taxon>Peronosporomycetes</taxon>
        <taxon>Pythiales</taxon>
        <taxon>Pythiaceae</taxon>
    </lineage>
</organism>
<accession>A0AAV2ZBR4</accession>
<dbReference type="EMBL" id="DAKRPA010000008">
    <property type="protein sequence ID" value="DBA04433.1"/>
    <property type="molecule type" value="Genomic_DNA"/>
</dbReference>
<gene>
    <name evidence="1" type="ORF">N0F65_010029</name>
</gene>
<name>A0AAV2ZBR4_9STRA</name>
<reference evidence="1" key="2">
    <citation type="journal article" date="2023" name="Microbiol Resour">
        <title>Decontamination and Annotation of the Draft Genome Sequence of the Oomycete Lagenidium giganteum ARSEF 373.</title>
        <authorList>
            <person name="Morgan W.R."/>
            <person name="Tartar A."/>
        </authorList>
    </citation>
    <scope>NUCLEOTIDE SEQUENCE</scope>
    <source>
        <strain evidence="1">ARSEF 373</strain>
    </source>
</reference>
<dbReference type="Proteomes" id="UP001146120">
    <property type="component" value="Unassembled WGS sequence"/>
</dbReference>
<dbReference type="AlphaFoldDB" id="A0AAV2ZBR4"/>
<proteinExistence type="predicted"/>
<reference evidence="1" key="1">
    <citation type="submission" date="2022-11" db="EMBL/GenBank/DDBJ databases">
        <authorList>
            <person name="Morgan W.R."/>
            <person name="Tartar A."/>
        </authorList>
    </citation>
    <scope>NUCLEOTIDE SEQUENCE</scope>
    <source>
        <strain evidence="1">ARSEF 373</strain>
    </source>
</reference>
<evidence type="ECO:0000313" key="1">
    <source>
        <dbReference type="EMBL" id="DBA04433.1"/>
    </source>
</evidence>
<sequence>MELEGGCTPPQCSQKRRRVRWGHITLYEFCVGYSSSAIPASGGPPVGLRGHPIRCEKRCIRAIDGQSDQDDDCSQLQPGPRKSMPSMWMCPMDRVEILRFENPFSLSEITLWCREVHAVLDARARSRIDGIVERMLHNGERSQLQDVRNDIFTLTSQPRKKVMLY</sequence>
<protein>
    <submittedName>
        <fullName evidence="1">Uncharacterized protein</fullName>
    </submittedName>
</protein>
<evidence type="ECO:0000313" key="2">
    <source>
        <dbReference type="Proteomes" id="UP001146120"/>
    </source>
</evidence>
<comment type="caution">
    <text evidence="1">The sequence shown here is derived from an EMBL/GenBank/DDBJ whole genome shotgun (WGS) entry which is preliminary data.</text>
</comment>